<feature type="region of interest" description="Disordered" evidence="1">
    <location>
        <begin position="295"/>
        <end position="320"/>
    </location>
</feature>
<feature type="compositionally biased region" description="Gly residues" evidence="1">
    <location>
        <begin position="127"/>
        <end position="136"/>
    </location>
</feature>
<feature type="compositionally biased region" description="Basic and acidic residues" evidence="1">
    <location>
        <begin position="177"/>
        <end position="235"/>
    </location>
</feature>
<keyword evidence="3" id="KW-1185">Reference proteome</keyword>
<organism evidence="2 3">
    <name type="scientific">Tetraparma gracilis</name>
    <dbReference type="NCBI Taxonomy" id="2962635"/>
    <lineage>
        <taxon>Eukaryota</taxon>
        <taxon>Sar</taxon>
        <taxon>Stramenopiles</taxon>
        <taxon>Ochrophyta</taxon>
        <taxon>Bolidophyceae</taxon>
        <taxon>Parmales</taxon>
        <taxon>Triparmaceae</taxon>
        <taxon>Tetraparma</taxon>
    </lineage>
</organism>
<feature type="region of interest" description="Disordered" evidence="1">
    <location>
        <begin position="93"/>
        <end position="140"/>
    </location>
</feature>
<proteinExistence type="predicted"/>
<dbReference type="EMBL" id="BRYB01005422">
    <property type="protein sequence ID" value="GMI24318.1"/>
    <property type="molecule type" value="Genomic_DNA"/>
</dbReference>
<name>A0ABQ6MDK1_9STRA</name>
<comment type="caution">
    <text evidence="2">The sequence shown here is derived from an EMBL/GenBank/DDBJ whole genome shotgun (WGS) entry which is preliminary data.</text>
</comment>
<evidence type="ECO:0000313" key="3">
    <source>
        <dbReference type="Proteomes" id="UP001165060"/>
    </source>
</evidence>
<reference evidence="2 3" key="1">
    <citation type="journal article" date="2023" name="Commun. Biol.">
        <title>Genome analysis of Parmales, the sister group of diatoms, reveals the evolutionary specialization of diatoms from phago-mixotrophs to photoautotrophs.</title>
        <authorList>
            <person name="Ban H."/>
            <person name="Sato S."/>
            <person name="Yoshikawa S."/>
            <person name="Yamada K."/>
            <person name="Nakamura Y."/>
            <person name="Ichinomiya M."/>
            <person name="Sato N."/>
            <person name="Blanc-Mathieu R."/>
            <person name="Endo H."/>
            <person name="Kuwata A."/>
            <person name="Ogata H."/>
        </authorList>
    </citation>
    <scope>NUCLEOTIDE SEQUENCE [LARGE SCALE GENOMIC DNA]</scope>
</reference>
<feature type="region of interest" description="Disordered" evidence="1">
    <location>
        <begin position="1"/>
        <end position="58"/>
    </location>
</feature>
<protein>
    <submittedName>
        <fullName evidence="2">Uncharacterized protein</fullName>
    </submittedName>
</protein>
<feature type="compositionally biased region" description="Polar residues" evidence="1">
    <location>
        <begin position="12"/>
        <end position="28"/>
    </location>
</feature>
<feature type="compositionally biased region" description="Basic and acidic residues" evidence="1">
    <location>
        <begin position="29"/>
        <end position="58"/>
    </location>
</feature>
<sequence>MAAAASGKTKENSALQQQLARTQLSTELSARKRTELEGRLGELSQDHKRLSESSQEIERQLELTSGRLVGVESALDHKHVSATLHRSVIDEIKKGREVEESFEESGEGGGGDFKPLAGVSSDEGEGGGEGGGGGAGGKEKKGVAIARLRTKNKQLKEIVVRIGAEKKDAVSGLLAAEEARRDAERAAEEARGREAEARARADALERELAESRRETEESRRETEESRRETAEKAGTLEEFVNALRDEKERAAANAGRMQAEMEARARELEEECEERVAEVEGELVKCKMEAAERMTSLEQNHHRVRMSLTPGKGGQRPEDV</sequence>
<evidence type="ECO:0000256" key="1">
    <source>
        <dbReference type="SAM" id="MobiDB-lite"/>
    </source>
</evidence>
<feature type="region of interest" description="Disordered" evidence="1">
    <location>
        <begin position="174"/>
        <end position="238"/>
    </location>
</feature>
<accession>A0ABQ6MDK1</accession>
<gene>
    <name evidence="2" type="ORF">TeGR_g6949</name>
</gene>
<dbReference type="Proteomes" id="UP001165060">
    <property type="component" value="Unassembled WGS sequence"/>
</dbReference>
<evidence type="ECO:0000313" key="2">
    <source>
        <dbReference type="EMBL" id="GMI24318.1"/>
    </source>
</evidence>